<evidence type="ECO:0000313" key="2">
    <source>
        <dbReference type="EMBL" id="MQM05369.1"/>
    </source>
</evidence>
<keyword evidence="3" id="KW-1185">Reference proteome</keyword>
<feature type="compositionally biased region" description="Low complexity" evidence="1">
    <location>
        <begin position="145"/>
        <end position="155"/>
    </location>
</feature>
<organism evidence="2 3">
    <name type="scientific">Colocasia esculenta</name>
    <name type="common">Wild taro</name>
    <name type="synonym">Arum esculentum</name>
    <dbReference type="NCBI Taxonomy" id="4460"/>
    <lineage>
        <taxon>Eukaryota</taxon>
        <taxon>Viridiplantae</taxon>
        <taxon>Streptophyta</taxon>
        <taxon>Embryophyta</taxon>
        <taxon>Tracheophyta</taxon>
        <taxon>Spermatophyta</taxon>
        <taxon>Magnoliopsida</taxon>
        <taxon>Liliopsida</taxon>
        <taxon>Araceae</taxon>
        <taxon>Aroideae</taxon>
        <taxon>Colocasieae</taxon>
        <taxon>Colocasia</taxon>
    </lineage>
</organism>
<feature type="compositionally biased region" description="Low complexity" evidence="1">
    <location>
        <begin position="8"/>
        <end position="23"/>
    </location>
</feature>
<reference evidence="2" key="1">
    <citation type="submission" date="2017-07" db="EMBL/GenBank/DDBJ databases">
        <title>Taro Niue Genome Assembly and Annotation.</title>
        <authorList>
            <person name="Atibalentja N."/>
            <person name="Keating K."/>
            <person name="Fields C.J."/>
        </authorList>
    </citation>
    <scope>NUCLEOTIDE SEQUENCE</scope>
    <source>
        <strain evidence="2">Niue_2</strain>
        <tissue evidence="2">Leaf</tissue>
    </source>
</reference>
<feature type="region of interest" description="Disordered" evidence="1">
    <location>
        <begin position="94"/>
        <end position="177"/>
    </location>
</feature>
<feature type="region of interest" description="Disordered" evidence="1">
    <location>
        <begin position="1"/>
        <end position="57"/>
    </location>
</feature>
<evidence type="ECO:0000256" key="1">
    <source>
        <dbReference type="SAM" id="MobiDB-lite"/>
    </source>
</evidence>
<name>A0A843W7I0_COLES</name>
<accession>A0A843W7I0</accession>
<dbReference type="EMBL" id="NMUH01003399">
    <property type="protein sequence ID" value="MQM05369.1"/>
    <property type="molecule type" value="Genomic_DNA"/>
</dbReference>
<feature type="non-terminal residue" evidence="2">
    <location>
        <position position="214"/>
    </location>
</feature>
<feature type="compositionally biased region" description="Basic and acidic residues" evidence="1">
    <location>
        <begin position="129"/>
        <end position="140"/>
    </location>
</feature>
<gene>
    <name evidence="2" type="ORF">Taro_038175</name>
</gene>
<dbReference type="AlphaFoldDB" id="A0A843W7I0"/>
<protein>
    <submittedName>
        <fullName evidence="2">Uncharacterized protein</fullName>
    </submittedName>
</protein>
<sequence>DLRPPSAFSLLPSSVGPSSFSPSKQRPPHFWRRLWESRRRSPPIDVDTAPAGANNDVPAPVAAVPAIALEMAELWGQMQQLTGICLTLQAQLAGPPAPTVSLPRERHRQSRRIDDLDQQENSPHQSRRAPSEERAPECRGRSPRRSVAAPRPLRSVVAANSHGSAREGSANSEQELARSLRRVVDLERRVDAMVQRAEGKTPAFPRDSPLAVDV</sequence>
<dbReference type="Proteomes" id="UP000652761">
    <property type="component" value="Unassembled WGS sequence"/>
</dbReference>
<proteinExistence type="predicted"/>
<evidence type="ECO:0000313" key="3">
    <source>
        <dbReference type="Proteomes" id="UP000652761"/>
    </source>
</evidence>
<comment type="caution">
    <text evidence="2">The sequence shown here is derived from an EMBL/GenBank/DDBJ whole genome shotgun (WGS) entry which is preliminary data.</text>
</comment>